<evidence type="ECO:0000256" key="3">
    <source>
        <dbReference type="ARBA" id="ARBA00022741"/>
    </source>
</evidence>
<evidence type="ECO:0000256" key="6">
    <source>
        <dbReference type="ARBA" id="ARBA00023136"/>
    </source>
</evidence>
<evidence type="ECO:0000256" key="2">
    <source>
        <dbReference type="ARBA" id="ARBA00022692"/>
    </source>
</evidence>
<dbReference type="SUPFAM" id="SSF52540">
    <property type="entry name" value="P-loop containing nucleoside triphosphate hydrolases"/>
    <property type="match status" value="1"/>
</dbReference>
<protein>
    <recommendedName>
        <fullName evidence="8">ABC transporter domain-containing protein</fullName>
    </recommendedName>
</protein>
<comment type="subcellular location">
    <subcellularLocation>
        <location evidence="1">Membrane</location>
        <topology evidence="1">Multi-pass membrane protein</topology>
    </subcellularLocation>
</comment>
<sequence>LLFDLAFRVQVSEFLDSEIYFMVGGNVSASRETGEIMISCRIVPLPPSLDASESAAADQLSSLVKSLRDASSALSLKISAFQPPKTTFHQPGIIGNTRRDRRSFIINNPSFPPFLAGIPSYSLYSFIPSSSYDQPPTSRYGLLGPSGCGKSTLLNAIVGLVGLESGDITTLMKSKRDLGFMPQQLALYDRMTTEETLNYFGNIYGMSEEEINKRAAHLIDFLEIPTTNRDNSSLSGGQKRRLSLAAALIHNPPLVVLDEPTVGVDPVLRNSIWDYLVNMAENEKKTVVITTHYIEETRQAHMIGLMRSGVLLCEDSPDNLLAQNNSGSLEETFMRLSHLQEVHKMKNDEEDAELRKATFKKPSKPSYMKSGNFFNSGRFKAEVTKNFKFIKRDYGVALYSIMVPLMSLICFNFGTGYEPKPFNLGVINEEFPERVKACQSWRPNATCDFSLLSCRYLQKLDDKQVISNDIASMEEGLDLVRRSTLWGVIHFPHNYSDAMAKMTEVLPFRHDPENDFIIKYSTIDIRMDESNIVVTQLLKRDLYEGLKEVMEDMYVECGFEPRSAQLPLKFEEPVYARYNVDTRDYMAPTLISILMFTMPMAYGVVIIMEERQSGATARSVVAGVTPLELMGSHLIVQISIHFLQLISSSFLMYALLQYDFRNPLVALSLLFCLGFPGIAFSFFLPLVMNSTLAAGTVCTGFVIANVMVGGTMWPVEGVHPILQPVSWILPTYFPTAALRNANFKGWGLSEPSILFGFAASLGWTIVFVLAISTVIFVTKNRVFLGKNAP</sequence>
<dbReference type="GO" id="GO:0016887">
    <property type="term" value="F:ATP hydrolysis activity"/>
    <property type="evidence" value="ECO:0007669"/>
    <property type="project" value="InterPro"/>
</dbReference>
<dbReference type="Gene3D" id="3.40.50.300">
    <property type="entry name" value="P-loop containing nucleotide triphosphate hydrolases"/>
    <property type="match status" value="1"/>
</dbReference>
<dbReference type="GO" id="GO:0140359">
    <property type="term" value="F:ABC-type transporter activity"/>
    <property type="evidence" value="ECO:0007669"/>
    <property type="project" value="InterPro"/>
</dbReference>
<name>A0A0K8TD96_LYGHE</name>
<reference evidence="9" key="1">
    <citation type="submission" date="2014-09" db="EMBL/GenBank/DDBJ databases">
        <authorList>
            <person name="Magalhaes I.L.F."/>
            <person name="Oliveira U."/>
            <person name="Santos F.R."/>
            <person name="Vidigal T.H.D.A."/>
            <person name="Brescovit A.D."/>
            <person name="Santos A.J."/>
        </authorList>
    </citation>
    <scope>NUCLEOTIDE SEQUENCE</scope>
</reference>
<keyword evidence="3" id="KW-0547">Nucleotide-binding</keyword>
<evidence type="ECO:0000256" key="4">
    <source>
        <dbReference type="ARBA" id="ARBA00022840"/>
    </source>
</evidence>
<dbReference type="PROSITE" id="PS50893">
    <property type="entry name" value="ABC_TRANSPORTER_2"/>
    <property type="match status" value="1"/>
</dbReference>
<feature type="transmembrane region" description="Helical" evidence="7">
    <location>
        <begin position="585"/>
        <end position="608"/>
    </location>
</feature>
<dbReference type="InterPro" id="IPR027417">
    <property type="entry name" value="P-loop_NTPase"/>
</dbReference>
<feature type="transmembrane region" description="Helical" evidence="7">
    <location>
        <begin position="753"/>
        <end position="777"/>
    </location>
</feature>
<dbReference type="GO" id="GO:0016020">
    <property type="term" value="C:membrane"/>
    <property type="evidence" value="ECO:0007669"/>
    <property type="project" value="UniProtKB-SubCell"/>
</dbReference>
<keyword evidence="2 7" id="KW-0812">Transmembrane</keyword>
<feature type="non-terminal residue" evidence="9">
    <location>
        <position position="1"/>
    </location>
</feature>
<accession>A0A0K8TD96</accession>
<evidence type="ECO:0000256" key="7">
    <source>
        <dbReference type="SAM" id="Phobius"/>
    </source>
</evidence>
<dbReference type="PROSITE" id="PS00211">
    <property type="entry name" value="ABC_TRANSPORTER_1"/>
    <property type="match status" value="1"/>
</dbReference>
<evidence type="ECO:0000313" key="9">
    <source>
        <dbReference type="EMBL" id="JAG63523.1"/>
    </source>
</evidence>
<dbReference type="InterPro" id="IPR003439">
    <property type="entry name" value="ABC_transporter-like_ATP-bd"/>
</dbReference>
<dbReference type="InterPro" id="IPR003593">
    <property type="entry name" value="AAA+_ATPase"/>
</dbReference>
<dbReference type="PANTHER" id="PTHR43038:SF5">
    <property type="entry name" value="RE14039P"/>
    <property type="match status" value="1"/>
</dbReference>
<dbReference type="InterPro" id="IPR017871">
    <property type="entry name" value="ABC_transporter-like_CS"/>
</dbReference>
<dbReference type="SMART" id="SM00382">
    <property type="entry name" value="AAA"/>
    <property type="match status" value="1"/>
</dbReference>
<dbReference type="Pfam" id="PF00005">
    <property type="entry name" value="ABC_tran"/>
    <property type="match status" value="1"/>
</dbReference>
<feature type="transmembrane region" description="Helical" evidence="7">
    <location>
        <begin position="691"/>
        <end position="713"/>
    </location>
</feature>
<dbReference type="Pfam" id="PF12698">
    <property type="entry name" value="ABC2_membrane_3"/>
    <property type="match status" value="1"/>
</dbReference>
<organism evidence="9">
    <name type="scientific">Lygus hesperus</name>
    <name type="common">Western plant bug</name>
    <dbReference type="NCBI Taxonomy" id="30085"/>
    <lineage>
        <taxon>Eukaryota</taxon>
        <taxon>Metazoa</taxon>
        <taxon>Ecdysozoa</taxon>
        <taxon>Arthropoda</taxon>
        <taxon>Hexapoda</taxon>
        <taxon>Insecta</taxon>
        <taxon>Pterygota</taxon>
        <taxon>Neoptera</taxon>
        <taxon>Paraneoptera</taxon>
        <taxon>Hemiptera</taxon>
        <taxon>Heteroptera</taxon>
        <taxon>Panheteroptera</taxon>
        <taxon>Cimicomorpha</taxon>
        <taxon>Miridae</taxon>
        <taxon>Mirini</taxon>
        <taxon>Lygus</taxon>
    </lineage>
</organism>
<feature type="transmembrane region" description="Helical" evidence="7">
    <location>
        <begin position="664"/>
        <end position="684"/>
    </location>
</feature>
<keyword evidence="5 7" id="KW-1133">Transmembrane helix</keyword>
<dbReference type="GO" id="GO:0005524">
    <property type="term" value="F:ATP binding"/>
    <property type="evidence" value="ECO:0007669"/>
    <property type="project" value="UniProtKB-KW"/>
</dbReference>
<evidence type="ECO:0000256" key="5">
    <source>
        <dbReference type="ARBA" id="ARBA00022989"/>
    </source>
</evidence>
<keyword evidence="4" id="KW-0067">ATP-binding</keyword>
<evidence type="ECO:0000259" key="8">
    <source>
        <dbReference type="PROSITE" id="PS50893"/>
    </source>
</evidence>
<proteinExistence type="predicted"/>
<dbReference type="PANTHER" id="PTHR43038">
    <property type="entry name" value="ATP-BINDING CASSETTE, SUB-FAMILY H, MEMBER 1"/>
    <property type="match status" value="1"/>
</dbReference>
<keyword evidence="6 7" id="KW-0472">Membrane</keyword>
<evidence type="ECO:0000256" key="1">
    <source>
        <dbReference type="ARBA" id="ARBA00004141"/>
    </source>
</evidence>
<dbReference type="EMBL" id="GBRD01002298">
    <property type="protein sequence ID" value="JAG63523.1"/>
    <property type="molecule type" value="Transcribed_RNA"/>
</dbReference>
<feature type="domain" description="ABC transporter" evidence="8">
    <location>
        <begin position="106"/>
        <end position="333"/>
    </location>
</feature>
<dbReference type="InterPro" id="IPR013525">
    <property type="entry name" value="ABC2_TM"/>
</dbReference>
<dbReference type="AlphaFoldDB" id="A0A0K8TD96"/>